<feature type="region of interest" description="Disordered" evidence="1">
    <location>
        <begin position="61"/>
        <end position="82"/>
    </location>
</feature>
<dbReference type="Proteomes" id="UP001234178">
    <property type="component" value="Unassembled WGS sequence"/>
</dbReference>
<accession>A0ABQ9ZK31</accession>
<comment type="caution">
    <text evidence="2">The sequence shown here is derived from an EMBL/GenBank/DDBJ whole genome shotgun (WGS) entry which is preliminary data.</text>
</comment>
<proteinExistence type="predicted"/>
<keyword evidence="3" id="KW-1185">Reference proteome</keyword>
<name>A0ABQ9ZK31_9CRUS</name>
<evidence type="ECO:0000256" key="1">
    <source>
        <dbReference type="SAM" id="MobiDB-lite"/>
    </source>
</evidence>
<sequence length="170" mass="19722">MQSGLENAQVKSERVGIGQKYSLLNPDYSNIFLFHNIWWQRRDSNKRATQAAWHEKRREEVQKRSVNAHHQKEKENVKPTQKIAEAHAIHKRLKEKKDKGDFVLQMVIEQSDELEGLKEFQDAEEEVEVEPVIMDPDVCSGSMMARALTALAALAANQQQQQQQQQFELQ</sequence>
<reference evidence="2 3" key="1">
    <citation type="journal article" date="2023" name="Nucleic Acids Res.">
        <title>The hologenome of Daphnia magna reveals possible DNA methylation and microbiome-mediated evolution of the host genome.</title>
        <authorList>
            <person name="Chaturvedi A."/>
            <person name="Li X."/>
            <person name="Dhandapani V."/>
            <person name="Marshall H."/>
            <person name="Kissane S."/>
            <person name="Cuenca-Cambronero M."/>
            <person name="Asole G."/>
            <person name="Calvet F."/>
            <person name="Ruiz-Romero M."/>
            <person name="Marangio P."/>
            <person name="Guigo R."/>
            <person name="Rago D."/>
            <person name="Mirbahai L."/>
            <person name="Eastwood N."/>
            <person name="Colbourne J.K."/>
            <person name="Zhou J."/>
            <person name="Mallon E."/>
            <person name="Orsini L."/>
        </authorList>
    </citation>
    <scope>NUCLEOTIDE SEQUENCE [LARGE SCALE GENOMIC DNA]</scope>
    <source>
        <strain evidence="2">LRV0_1</strain>
    </source>
</reference>
<protein>
    <submittedName>
        <fullName evidence="2">Uncharacterized protein</fullName>
    </submittedName>
</protein>
<dbReference type="EMBL" id="JAOYFB010000004">
    <property type="protein sequence ID" value="KAK4013275.1"/>
    <property type="molecule type" value="Genomic_DNA"/>
</dbReference>
<gene>
    <name evidence="2" type="ORF">OUZ56_025509</name>
</gene>
<evidence type="ECO:0000313" key="3">
    <source>
        <dbReference type="Proteomes" id="UP001234178"/>
    </source>
</evidence>
<evidence type="ECO:0000313" key="2">
    <source>
        <dbReference type="EMBL" id="KAK4013275.1"/>
    </source>
</evidence>
<organism evidence="2 3">
    <name type="scientific">Daphnia magna</name>
    <dbReference type="NCBI Taxonomy" id="35525"/>
    <lineage>
        <taxon>Eukaryota</taxon>
        <taxon>Metazoa</taxon>
        <taxon>Ecdysozoa</taxon>
        <taxon>Arthropoda</taxon>
        <taxon>Crustacea</taxon>
        <taxon>Branchiopoda</taxon>
        <taxon>Diplostraca</taxon>
        <taxon>Cladocera</taxon>
        <taxon>Anomopoda</taxon>
        <taxon>Daphniidae</taxon>
        <taxon>Daphnia</taxon>
    </lineage>
</organism>